<accession>X1NKK0</accession>
<proteinExistence type="predicted"/>
<protein>
    <submittedName>
        <fullName evidence="1">Uncharacterized protein</fullName>
    </submittedName>
</protein>
<gene>
    <name evidence="1" type="ORF">S06H3_34563</name>
</gene>
<dbReference type="AlphaFoldDB" id="X1NKK0"/>
<evidence type="ECO:0000313" key="1">
    <source>
        <dbReference type="EMBL" id="GAI30746.1"/>
    </source>
</evidence>
<name>X1NKK0_9ZZZZ</name>
<dbReference type="EMBL" id="BARV01020758">
    <property type="protein sequence ID" value="GAI30746.1"/>
    <property type="molecule type" value="Genomic_DNA"/>
</dbReference>
<comment type="caution">
    <text evidence="1">The sequence shown here is derived from an EMBL/GenBank/DDBJ whole genome shotgun (WGS) entry which is preliminary data.</text>
</comment>
<reference evidence="1" key="1">
    <citation type="journal article" date="2014" name="Front. Microbiol.">
        <title>High frequency of phylogenetically diverse reductive dehalogenase-homologous genes in deep subseafloor sedimentary metagenomes.</title>
        <authorList>
            <person name="Kawai M."/>
            <person name="Futagami T."/>
            <person name="Toyoda A."/>
            <person name="Takaki Y."/>
            <person name="Nishi S."/>
            <person name="Hori S."/>
            <person name="Arai W."/>
            <person name="Tsubouchi T."/>
            <person name="Morono Y."/>
            <person name="Uchiyama I."/>
            <person name="Ito T."/>
            <person name="Fujiyama A."/>
            <person name="Inagaki F."/>
            <person name="Takami H."/>
        </authorList>
    </citation>
    <scope>NUCLEOTIDE SEQUENCE</scope>
    <source>
        <strain evidence="1">Expedition CK06-06</strain>
    </source>
</reference>
<feature type="non-terminal residue" evidence="1">
    <location>
        <position position="1"/>
    </location>
</feature>
<organism evidence="1">
    <name type="scientific">marine sediment metagenome</name>
    <dbReference type="NCBI Taxonomy" id="412755"/>
    <lineage>
        <taxon>unclassified sequences</taxon>
        <taxon>metagenomes</taxon>
        <taxon>ecological metagenomes</taxon>
    </lineage>
</organism>
<sequence length="46" mass="5438">AGLPSYLETQFCNRISKNYPGLEVNPECYETQKFNEHYYLYLCLKG</sequence>